<protein>
    <submittedName>
        <fullName evidence="4">Putative regulator protein</fullName>
    </submittedName>
</protein>
<dbReference type="AlphaFoldDB" id="A0A0B8P5D2"/>
<evidence type="ECO:0000259" key="2">
    <source>
        <dbReference type="Pfam" id="PF12592"/>
    </source>
</evidence>
<dbReference type="InterPro" id="IPR022547">
    <property type="entry name" value="ATPase_RavA_C"/>
</dbReference>
<feature type="domain" description="ATPase RavA C-terminal" evidence="2">
    <location>
        <begin position="77"/>
        <end position="128"/>
    </location>
</feature>
<sequence>MVYVPHNDLVKVVSQGGGDVYGYVNQNTNMVSLKLALDADDNLVIKDIANRSVLVGLVTNKGLDVETHQKWHGLAKNAVDELEKAELTLTKVRSDFHGALPHNFIEPELPTAMESGLQNLADSLVAAQSQSKKLAQRIGFMADYYSE</sequence>
<proteinExistence type="predicted"/>
<organism evidence="4 5">
    <name type="scientific">Vibrio ishigakensis</name>
    <dbReference type="NCBI Taxonomy" id="1481914"/>
    <lineage>
        <taxon>Bacteria</taxon>
        <taxon>Pseudomonadati</taxon>
        <taxon>Pseudomonadota</taxon>
        <taxon>Gammaproteobacteria</taxon>
        <taxon>Vibrionales</taxon>
        <taxon>Vibrionaceae</taxon>
        <taxon>Vibrio</taxon>
    </lineage>
</organism>
<evidence type="ECO:0000313" key="4">
    <source>
        <dbReference type="EMBL" id="GAM58453.1"/>
    </source>
</evidence>
<dbReference type="EMBL" id="BBRZ01000088">
    <property type="protein sequence ID" value="GAM58453.1"/>
    <property type="molecule type" value="Genomic_DNA"/>
</dbReference>
<gene>
    <name evidence="4" type="ORF">JCM19231_1212</name>
</gene>
<evidence type="ECO:0000256" key="1">
    <source>
        <dbReference type="SAM" id="Coils"/>
    </source>
</evidence>
<accession>A0A0B8P5D2</accession>
<dbReference type="Pfam" id="PF20265">
    <property type="entry name" value="LARA_dom"/>
    <property type="match status" value="1"/>
</dbReference>
<keyword evidence="5" id="KW-1185">Reference proteome</keyword>
<dbReference type="InterPro" id="IPR046898">
    <property type="entry name" value="RavA_LARA_dom"/>
</dbReference>
<feature type="coiled-coil region" evidence="1">
    <location>
        <begin position="75"/>
        <end position="137"/>
    </location>
</feature>
<keyword evidence="1" id="KW-0175">Coiled coil</keyword>
<evidence type="ECO:0000259" key="3">
    <source>
        <dbReference type="Pfam" id="PF20265"/>
    </source>
</evidence>
<feature type="domain" description="ATPase RavA LARA" evidence="3">
    <location>
        <begin position="2"/>
        <end position="59"/>
    </location>
</feature>
<dbReference type="Pfam" id="PF12592">
    <property type="entry name" value="ATPase_RavA_C"/>
    <property type="match status" value="1"/>
</dbReference>
<reference evidence="4 5" key="1">
    <citation type="submission" date="2015-01" db="EMBL/GenBank/DDBJ databases">
        <title>Vibrio sp. C1 JCM 19231 whole genome shotgun sequence.</title>
        <authorList>
            <person name="Sawabe T."/>
            <person name="Meirelles P."/>
            <person name="Feng G."/>
            <person name="Sayaka M."/>
            <person name="Hattori M."/>
            <person name="Ohkuma M."/>
        </authorList>
    </citation>
    <scope>NUCLEOTIDE SEQUENCE [LARGE SCALE GENOMIC DNA]</scope>
    <source>
        <strain evidence="5">JCM 19231</strain>
    </source>
</reference>
<dbReference type="Proteomes" id="UP000031671">
    <property type="component" value="Unassembled WGS sequence"/>
</dbReference>
<comment type="caution">
    <text evidence="4">The sequence shown here is derived from an EMBL/GenBank/DDBJ whole genome shotgun (WGS) entry which is preliminary data.</text>
</comment>
<name>A0A0B8P5D2_9VIBR</name>
<evidence type="ECO:0000313" key="5">
    <source>
        <dbReference type="Proteomes" id="UP000031671"/>
    </source>
</evidence>
<reference evidence="4 5" key="2">
    <citation type="submission" date="2015-01" db="EMBL/GenBank/DDBJ databases">
        <authorList>
            <consortium name="NBRP consortium"/>
            <person name="Sawabe T."/>
            <person name="Meirelles P."/>
            <person name="Feng G."/>
            <person name="Sayaka M."/>
            <person name="Hattori M."/>
            <person name="Ohkuma M."/>
        </authorList>
    </citation>
    <scope>NUCLEOTIDE SEQUENCE [LARGE SCALE GENOMIC DNA]</scope>
    <source>
        <strain evidence="5">JCM 19231</strain>
    </source>
</reference>